<evidence type="ECO:0008006" key="4">
    <source>
        <dbReference type="Google" id="ProtNLM"/>
    </source>
</evidence>
<accession>A0AAV2ND57</accession>
<protein>
    <recommendedName>
        <fullName evidence="4">Ig-like domain-containing protein</fullName>
    </recommendedName>
</protein>
<feature type="region of interest" description="Disordered" evidence="1">
    <location>
        <begin position="76"/>
        <end position="108"/>
    </location>
</feature>
<name>A0AAV2ND57_9HYME</name>
<evidence type="ECO:0000313" key="3">
    <source>
        <dbReference type="Proteomes" id="UP001497644"/>
    </source>
</evidence>
<organism evidence="2 3">
    <name type="scientific">Lasius platythorax</name>
    <dbReference type="NCBI Taxonomy" id="488582"/>
    <lineage>
        <taxon>Eukaryota</taxon>
        <taxon>Metazoa</taxon>
        <taxon>Ecdysozoa</taxon>
        <taxon>Arthropoda</taxon>
        <taxon>Hexapoda</taxon>
        <taxon>Insecta</taxon>
        <taxon>Pterygota</taxon>
        <taxon>Neoptera</taxon>
        <taxon>Endopterygota</taxon>
        <taxon>Hymenoptera</taxon>
        <taxon>Apocrita</taxon>
        <taxon>Aculeata</taxon>
        <taxon>Formicoidea</taxon>
        <taxon>Formicidae</taxon>
        <taxon>Formicinae</taxon>
        <taxon>Lasius</taxon>
        <taxon>Lasius</taxon>
    </lineage>
</organism>
<feature type="compositionally biased region" description="Low complexity" evidence="1">
    <location>
        <begin position="91"/>
        <end position="107"/>
    </location>
</feature>
<evidence type="ECO:0000313" key="2">
    <source>
        <dbReference type="EMBL" id="CAL1678103.1"/>
    </source>
</evidence>
<reference evidence="2" key="1">
    <citation type="submission" date="2024-04" db="EMBL/GenBank/DDBJ databases">
        <authorList>
            <consortium name="Molecular Ecology Group"/>
        </authorList>
    </citation>
    <scope>NUCLEOTIDE SEQUENCE</scope>
</reference>
<sequence>MCSRQGTDLYFRRIVDSAHTPSPVAADQSSEPDAPKDILARPLSAVLGAGEPAVISCAVAGFLENDRKRRVSPELWGQIGPMGEDGRRGSRATTGGQRARTTRQSRGLSLEATRERFHRPFSLLLSHRRRIPSRPCGISRSRGVAPGPPGGKSDGGVVGEETRLVGTPIHAHSLVEG</sequence>
<dbReference type="Proteomes" id="UP001497644">
    <property type="component" value="Chromosome 13"/>
</dbReference>
<feature type="region of interest" description="Disordered" evidence="1">
    <location>
        <begin position="134"/>
        <end position="159"/>
    </location>
</feature>
<keyword evidence="3" id="KW-1185">Reference proteome</keyword>
<dbReference type="EMBL" id="OZ034836">
    <property type="protein sequence ID" value="CAL1678103.1"/>
    <property type="molecule type" value="Genomic_DNA"/>
</dbReference>
<gene>
    <name evidence="2" type="ORF">LPLAT_LOCUS3997</name>
</gene>
<evidence type="ECO:0000256" key="1">
    <source>
        <dbReference type="SAM" id="MobiDB-lite"/>
    </source>
</evidence>
<proteinExistence type="predicted"/>
<dbReference type="AlphaFoldDB" id="A0AAV2ND57"/>